<gene>
    <name evidence="2" type="ORF">POL67_09745</name>
</gene>
<dbReference type="Proteomes" id="UP001221411">
    <property type="component" value="Unassembled WGS sequence"/>
</dbReference>
<comment type="caution">
    <text evidence="2">The sequence shown here is derived from an EMBL/GenBank/DDBJ whole genome shotgun (WGS) entry which is preliminary data.</text>
</comment>
<evidence type="ECO:0000313" key="3">
    <source>
        <dbReference type="Proteomes" id="UP001221411"/>
    </source>
</evidence>
<evidence type="ECO:0008006" key="4">
    <source>
        <dbReference type="Google" id="ProtNLM"/>
    </source>
</evidence>
<protein>
    <recommendedName>
        <fullName evidence="4">SMI1/KNR4 family protein</fullName>
    </recommendedName>
</protein>
<proteinExistence type="predicted"/>
<dbReference type="InterPro" id="IPR037883">
    <property type="entry name" value="Knr4/Smi1-like_sf"/>
</dbReference>
<name>A0ABT5EIJ2_9BACT</name>
<dbReference type="EMBL" id="JAQNDO010000001">
    <property type="protein sequence ID" value="MDC0741628.1"/>
    <property type="molecule type" value="Genomic_DNA"/>
</dbReference>
<feature type="region of interest" description="Disordered" evidence="1">
    <location>
        <begin position="188"/>
        <end position="214"/>
    </location>
</feature>
<evidence type="ECO:0000313" key="2">
    <source>
        <dbReference type="EMBL" id="MDC0741628.1"/>
    </source>
</evidence>
<dbReference type="RefSeq" id="WP_271916953.1">
    <property type="nucleotide sequence ID" value="NZ_JAQNDO010000001.1"/>
</dbReference>
<sequence length="232" mass="24408">MSIASVIKLLPKPARPEGASAKFGWAEVEGLFGHGFPSDYKAFIEEYGAGCLGGFVWILSPFTDEPGAQLGRQSLARLEHLALLGSDSRFQMETSDPVVAPLLAKQAERHAALAAYPPRGQKWVAWAVLGDGSALFWLGAGAPDRWKVVHLGPPGEDGGCPLPVDLGGSTSAVLAALLSGKTQLPGAPEGFPGASPGYVPVSKKKPPKWKAPAPVPVNKATIHVVKLKKPRR</sequence>
<keyword evidence="3" id="KW-1185">Reference proteome</keyword>
<reference evidence="2 3" key="1">
    <citation type="submission" date="2022-11" db="EMBL/GenBank/DDBJ databases">
        <title>Minimal conservation of predation-associated metabolite biosynthetic gene clusters underscores biosynthetic potential of Myxococcota including descriptions for ten novel species: Archangium lansinium sp. nov., Myxococcus landrumus sp. nov., Nannocystis bai.</title>
        <authorList>
            <person name="Ahearne A."/>
            <person name="Stevens C."/>
            <person name="Dowd S."/>
        </authorList>
    </citation>
    <scope>NUCLEOTIDE SEQUENCE [LARGE SCALE GENOMIC DNA]</scope>
    <source>
        <strain evidence="2 3">RJM3</strain>
    </source>
</reference>
<evidence type="ECO:0000256" key="1">
    <source>
        <dbReference type="SAM" id="MobiDB-lite"/>
    </source>
</evidence>
<dbReference type="SUPFAM" id="SSF160631">
    <property type="entry name" value="SMI1/KNR4-like"/>
    <property type="match status" value="1"/>
</dbReference>
<organism evidence="2 3">
    <name type="scientific">Polyangium mundeleinium</name>
    <dbReference type="NCBI Taxonomy" id="2995306"/>
    <lineage>
        <taxon>Bacteria</taxon>
        <taxon>Pseudomonadati</taxon>
        <taxon>Myxococcota</taxon>
        <taxon>Polyangia</taxon>
        <taxon>Polyangiales</taxon>
        <taxon>Polyangiaceae</taxon>
        <taxon>Polyangium</taxon>
    </lineage>
</organism>
<accession>A0ABT5EIJ2</accession>